<keyword evidence="3" id="KW-0808">Transferase</keyword>
<dbReference type="Pfam" id="PF00583">
    <property type="entry name" value="Acetyltransf_1"/>
    <property type="match status" value="1"/>
</dbReference>
<dbReference type="Proteomes" id="UP000199370">
    <property type="component" value="Unassembled WGS sequence"/>
</dbReference>
<name>A0A1G9VVC1_9EURY</name>
<dbReference type="InterPro" id="IPR016181">
    <property type="entry name" value="Acyl_CoA_acyltransferase"/>
</dbReference>
<keyword evidence="3" id="KW-0012">Acyltransferase</keyword>
<gene>
    <name evidence="3" type="ORF">SAMN05192554_10724</name>
</gene>
<dbReference type="Gene3D" id="3.40.630.30">
    <property type="match status" value="1"/>
</dbReference>
<dbReference type="OrthoDB" id="55684at2157"/>
<feature type="region of interest" description="Disordered" evidence="1">
    <location>
        <begin position="36"/>
        <end position="57"/>
    </location>
</feature>
<sequence length="273" mass="30593">MGRFEQFEHDRRRRIYEYVESQGAVEPETVRRNVLVTPETSSKPARSGPNLPPSTPMSFQEFRHHVSALERDGYLTERDGRLRVALPMDEDESTVDLDDGVEATIRPARQEDMGGIVGVVETIAAEDAYAVARRLADKVAREDVLLRHNEAGNRVFFVATVDAEAVGWLHVEAISSPMMDHTAELTVGVLEEYRGHGLGSVLMERGLHWARERGLLKVCQRLPATNERAVGFLEDAGWSVESTREGHYRVDDELVDEVQLAVWLDTSNRDGGS</sequence>
<protein>
    <submittedName>
        <fullName evidence="3">L-amino acid N-acyltransferase YncA</fullName>
    </submittedName>
</protein>
<accession>A0A1G9VVC1</accession>
<dbReference type="PANTHER" id="PTHR43072:SF52">
    <property type="entry name" value="GCN5-RELATED N-ACETYLTRANSFERASE"/>
    <property type="match status" value="1"/>
</dbReference>
<dbReference type="PANTHER" id="PTHR43072">
    <property type="entry name" value="N-ACETYLTRANSFERASE"/>
    <property type="match status" value="1"/>
</dbReference>
<evidence type="ECO:0000313" key="3">
    <source>
        <dbReference type="EMBL" id="SDM76198.1"/>
    </source>
</evidence>
<dbReference type="SUPFAM" id="SSF55729">
    <property type="entry name" value="Acyl-CoA N-acyltransferases (Nat)"/>
    <property type="match status" value="1"/>
</dbReference>
<dbReference type="EMBL" id="FNIA01000007">
    <property type="protein sequence ID" value="SDM76198.1"/>
    <property type="molecule type" value="Genomic_DNA"/>
</dbReference>
<keyword evidence="4" id="KW-1185">Reference proteome</keyword>
<evidence type="ECO:0000256" key="1">
    <source>
        <dbReference type="SAM" id="MobiDB-lite"/>
    </source>
</evidence>
<organism evidence="3 4">
    <name type="scientific">Haloarchaeobius iranensis</name>
    <dbReference type="NCBI Taxonomy" id="996166"/>
    <lineage>
        <taxon>Archaea</taxon>
        <taxon>Methanobacteriati</taxon>
        <taxon>Methanobacteriota</taxon>
        <taxon>Stenosarchaea group</taxon>
        <taxon>Halobacteria</taxon>
        <taxon>Halobacteriales</taxon>
        <taxon>Halorubellaceae</taxon>
        <taxon>Haloarchaeobius</taxon>
    </lineage>
</organism>
<proteinExistence type="predicted"/>
<dbReference type="PROSITE" id="PS51186">
    <property type="entry name" value="GNAT"/>
    <property type="match status" value="1"/>
</dbReference>
<reference evidence="3 4" key="1">
    <citation type="submission" date="2016-10" db="EMBL/GenBank/DDBJ databases">
        <authorList>
            <person name="de Groot N.N."/>
        </authorList>
    </citation>
    <scope>NUCLEOTIDE SEQUENCE [LARGE SCALE GENOMIC DNA]</scope>
    <source>
        <strain evidence="4">EB21,IBRC-M 10013,KCTC 4048</strain>
    </source>
</reference>
<dbReference type="STRING" id="996166.SAMN05192554_10724"/>
<evidence type="ECO:0000259" key="2">
    <source>
        <dbReference type="PROSITE" id="PS51186"/>
    </source>
</evidence>
<dbReference type="InterPro" id="IPR000182">
    <property type="entry name" value="GNAT_dom"/>
</dbReference>
<feature type="domain" description="N-acetyltransferase" evidence="2">
    <location>
        <begin position="103"/>
        <end position="265"/>
    </location>
</feature>
<dbReference type="RefSeq" id="WP_089732470.1">
    <property type="nucleotide sequence ID" value="NZ_FNIA01000007.1"/>
</dbReference>
<evidence type="ECO:0000313" key="4">
    <source>
        <dbReference type="Proteomes" id="UP000199370"/>
    </source>
</evidence>
<dbReference type="CDD" id="cd04301">
    <property type="entry name" value="NAT_SF"/>
    <property type="match status" value="1"/>
</dbReference>
<dbReference type="GO" id="GO:0016747">
    <property type="term" value="F:acyltransferase activity, transferring groups other than amino-acyl groups"/>
    <property type="evidence" value="ECO:0007669"/>
    <property type="project" value="InterPro"/>
</dbReference>
<dbReference type="AlphaFoldDB" id="A0A1G9VVC1"/>